<keyword evidence="7 15" id="KW-0547">Nucleotide-binding</keyword>
<dbReference type="EC" id="6.5.1.1" evidence="15"/>
<feature type="region of interest" description="Disordered" evidence="17">
    <location>
        <begin position="1"/>
        <end position="30"/>
    </location>
</feature>
<dbReference type="GO" id="GO:0003910">
    <property type="term" value="F:DNA ligase (ATP) activity"/>
    <property type="evidence" value="ECO:0007669"/>
    <property type="project" value="UniProtKB-EC"/>
</dbReference>
<name>G8ZY51_TORDE</name>
<dbReference type="AlphaFoldDB" id="G8ZY51"/>
<dbReference type="RefSeq" id="XP_003683029.1">
    <property type="nucleotide sequence ID" value="XM_003682981.1"/>
</dbReference>
<dbReference type="InterPro" id="IPR012340">
    <property type="entry name" value="NA-bd_OB-fold"/>
</dbReference>
<dbReference type="GO" id="GO:0046872">
    <property type="term" value="F:metal ion binding"/>
    <property type="evidence" value="ECO:0007669"/>
    <property type="project" value="UniProtKB-KW"/>
</dbReference>
<keyword evidence="11 15" id="KW-0233">DNA recombination</keyword>
<keyword evidence="4 15" id="KW-0436">Ligase</keyword>
<dbReference type="InterPro" id="IPR012308">
    <property type="entry name" value="DNA_ligase_ATP-dep_N"/>
</dbReference>
<dbReference type="SMART" id="SM00292">
    <property type="entry name" value="BRCT"/>
    <property type="match status" value="1"/>
</dbReference>
<dbReference type="NCBIfam" id="TIGR00574">
    <property type="entry name" value="dnl1"/>
    <property type="match status" value="1"/>
</dbReference>
<comment type="catalytic activity">
    <reaction evidence="14 15">
        <text>ATP + (deoxyribonucleotide)n-3'-hydroxyl + 5'-phospho-(deoxyribonucleotide)m = (deoxyribonucleotide)n+m + AMP + diphosphate.</text>
        <dbReference type="EC" id="6.5.1.1"/>
    </reaction>
</comment>
<dbReference type="EMBL" id="HE616748">
    <property type="protein sequence ID" value="CCE93818.1"/>
    <property type="molecule type" value="Genomic_DNA"/>
</dbReference>
<dbReference type="Gene3D" id="3.40.50.10190">
    <property type="entry name" value="BRCT domain"/>
    <property type="match status" value="2"/>
</dbReference>
<evidence type="ECO:0000256" key="16">
    <source>
        <dbReference type="RuleBase" id="RU004196"/>
    </source>
</evidence>
<dbReference type="InterPro" id="IPR016059">
    <property type="entry name" value="DNA_ligase_ATP-dep_CS"/>
</dbReference>
<evidence type="ECO:0000256" key="14">
    <source>
        <dbReference type="ARBA" id="ARBA00034003"/>
    </source>
</evidence>
<comment type="similarity">
    <text evidence="3 16">Belongs to the ATP-dependent DNA ligase family.</text>
</comment>
<dbReference type="GO" id="GO:0071897">
    <property type="term" value="P:DNA biosynthetic process"/>
    <property type="evidence" value="ECO:0007669"/>
    <property type="project" value="InterPro"/>
</dbReference>
<evidence type="ECO:0000256" key="17">
    <source>
        <dbReference type="SAM" id="MobiDB-lite"/>
    </source>
</evidence>
<evidence type="ECO:0000256" key="12">
    <source>
        <dbReference type="ARBA" id="ARBA00023204"/>
    </source>
</evidence>
<dbReference type="GO" id="GO:0097680">
    <property type="term" value="P:double-strand break repair via classical nonhomologous end joining"/>
    <property type="evidence" value="ECO:0007669"/>
    <property type="project" value="EnsemblFungi"/>
</dbReference>
<comment type="cofactor">
    <cofactor evidence="1">
        <name>Mg(2+)</name>
        <dbReference type="ChEBI" id="CHEBI:18420"/>
    </cofactor>
</comment>
<accession>G8ZY51</accession>
<comment type="subcellular location">
    <subcellularLocation>
        <location evidence="2">Nucleus</location>
    </subcellularLocation>
</comment>
<dbReference type="Gene3D" id="3.30.470.30">
    <property type="entry name" value="DNA ligase/mRNA capping enzyme"/>
    <property type="match status" value="1"/>
</dbReference>
<dbReference type="PROSITE" id="PS00697">
    <property type="entry name" value="DNA_LIGASE_A1"/>
    <property type="match status" value="1"/>
</dbReference>
<dbReference type="GO" id="GO:0005524">
    <property type="term" value="F:ATP binding"/>
    <property type="evidence" value="ECO:0007669"/>
    <property type="project" value="UniProtKB-KW"/>
</dbReference>
<evidence type="ECO:0000256" key="3">
    <source>
        <dbReference type="ARBA" id="ARBA00007572"/>
    </source>
</evidence>
<dbReference type="PROSITE" id="PS50172">
    <property type="entry name" value="BRCT"/>
    <property type="match status" value="2"/>
</dbReference>
<dbReference type="Pfam" id="PF16589">
    <property type="entry name" value="BRCT_2"/>
    <property type="match status" value="1"/>
</dbReference>
<evidence type="ECO:0000256" key="10">
    <source>
        <dbReference type="ARBA" id="ARBA00022842"/>
    </source>
</evidence>
<evidence type="ECO:0000256" key="5">
    <source>
        <dbReference type="ARBA" id="ARBA00022723"/>
    </source>
</evidence>
<dbReference type="Pfam" id="PF01068">
    <property type="entry name" value="DNA_ligase_A_M"/>
    <property type="match status" value="1"/>
</dbReference>
<evidence type="ECO:0000256" key="1">
    <source>
        <dbReference type="ARBA" id="ARBA00001946"/>
    </source>
</evidence>
<dbReference type="SUPFAM" id="SSF56091">
    <property type="entry name" value="DNA ligase/mRNA capping enzyme, catalytic domain"/>
    <property type="match status" value="1"/>
</dbReference>
<gene>
    <name evidence="20" type="primary">TDEL0G04510</name>
    <name evidence="20" type="ORF">TDEL_0G04510</name>
</gene>
<dbReference type="OrthoDB" id="151490at2759"/>
<keyword evidence="13" id="KW-0539">Nucleus</keyword>
<dbReference type="InterPro" id="IPR001357">
    <property type="entry name" value="BRCT_dom"/>
</dbReference>
<evidence type="ECO:0000313" key="20">
    <source>
        <dbReference type="EMBL" id="CCE93818.1"/>
    </source>
</evidence>
<evidence type="ECO:0000256" key="4">
    <source>
        <dbReference type="ARBA" id="ARBA00022598"/>
    </source>
</evidence>
<dbReference type="SUPFAM" id="SSF50249">
    <property type="entry name" value="Nucleic acid-binding proteins"/>
    <property type="match status" value="1"/>
</dbReference>
<dbReference type="InParanoid" id="G8ZY51"/>
<dbReference type="InterPro" id="IPR000977">
    <property type="entry name" value="DNA_ligase_ATP-dep"/>
</dbReference>
<dbReference type="PANTHER" id="PTHR45997">
    <property type="entry name" value="DNA LIGASE 4"/>
    <property type="match status" value="1"/>
</dbReference>
<dbReference type="PROSITE" id="PS50160">
    <property type="entry name" value="DNA_LIGASE_A3"/>
    <property type="match status" value="1"/>
</dbReference>
<keyword evidence="21" id="KW-1185">Reference proteome</keyword>
<dbReference type="InterPro" id="IPR044125">
    <property type="entry name" value="Adenylation_DNA_ligase_IV"/>
</dbReference>
<keyword evidence="12 15" id="KW-0234">DNA repair</keyword>
<dbReference type="GO" id="GO:0006310">
    <property type="term" value="P:DNA recombination"/>
    <property type="evidence" value="ECO:0007669"/>
    <property type="project" value="UniProtKB-KW"/>
</dbReference>
<dbReference type="Proteomes" id="UP000005627">
    <property type="component" value="Chromosome 7"/>
</dbReference>
<dbReference type="FunCoup" id="G8ZY51">
    <property type="interactions" value="610"/>
</dbReference>
<evidence type="ECO:0000313" key="21">
    <source>
        <dbReference type="Proteomes" id="UP000005627"/>
    </source>
</evidence>
<protein>
    <recommendedName>
        <fullName evidence="15">DNA ligase</fullName>
        <ecNumber evidence="15">6.5.1.1</ecNumber>
    </recommendedName>
</protein>
<keyword evidence="10" id="KW-0460">Magnesium</keyword>
<dbReference type="PROSITE" id="PS00333">
    <property type="entry name" value="DNA_LIGASE_A2"/>
    <property type="match status" value="1"/>
</dbReference>
<evidence type="ECO:0000256" key="11">
    <source>
        <dbReference type="ARBA" id="ARBA00023172"/>
    </source>
</evidence>
<dbReference type="Gene3D" id="2.40.50.140">
    <property type="entry name" value="Nucleic acid-binding proteins"/>
    <property type="match status" value="1"/>
</dbReference>
<feature type="compositionally biased region" description="Polar residues" evidence="17">
    <location>
        <begin position="1"/>
        <end position="17"/>
    </location>
</feature>
<dbReference type="Gene3D" id="1.10.3260.10">
    <property type="entry name" value="DNA ligase, ATP-dependent, N-terminal domain"/>
    <property type="match status" value="1"/>
</dbReference>
<evidence type="ECO:0000256" key="7">
    <source>
        <dbReference type="ARBA" id="ARBA00022741"/>
    </source>
</evidence>
<dbReference type="SUPFAM" id="SSF52113">
    <property type="entry name" value="BRCT domain"/>
    <property type="match status" value="2"/>
</dbReference>
<dbReference type="STRING" id="1076872.G8ZY51"/>
<evidence type="ECO:0000259" key="18">
    <source>
        <dbReference type="PROSITE" id="PS50160"/>
    </source>
</evidence>
<evidence type="ECO:0000256" key="15">
    <source>
        <dbReference type="RuleBase" id="RU000617"/>
    </source>
</evidence>
<dbReference type="InterPro" id="IPR036599">
    <property type="entry name" value="DNA_ligase_N_sf"/>
</dbReference>
<organism evidence="20 21">
    <name type="scientific">Torulaspora delbrueckii</name>
    <name type="common">Yeast</name>
    <name type="synonym">Candida colliculosa</name>
    <dbReference type="NCBI Taxonomy" id="4950"/>
    <lineage>
        <taxon>Eukaryota</taxon>
        <taxon>Fungi</taxon>
        <taxon>Dikarya</taxon>
        <taxon>Ascomycota</taxon>
        <taxon>Saccharomycotina</taxon>
        <taxon>Saccharomycetes</taxon>
        <taxon>Saccharomycetales</taxon>
        <taxon>Saccharomycetaceae</taxon>
        <taxon>Torulaspora</taxon>
    </lineage>
</organism>
<dbReference type="GeneID" id="11505191"/>
<evidence type="ECO:0000256" key="8">
    <source>
        <dbReference type="ARBA" id="ARBA00022763"/>
    </source>
</evidence>
<dbReference type="CDD" id="cd07968">
    <property type="entry name" value="OBF_DNA_ligase_IV"/>
    <property type="match status" value="1"/>
</dbReference>
<feature type="domain" description="BRCT" evidence="19">
    <location>
        <begin position="864"/>
        <end position="966"/>
    </location>
</feature>
<proteinExistence type="inferred from homology"/>
<keyword evidence="5" id="KW-0479">Metal-binding</keyword>
<dbReference type="KEGG" id="tdl:TDEL_0G04510"/>
<evidence type="ECO:0000256" key="9">
    <source>
        <dbReference type="ARBA" id="ARBA00022840"/>
    </source>
</evidence>
<evidence type="ECO:0000256" key="13">
    <source>
        <dbReference type="ARBA" id="ARBA00023242"/>
    </source>
</evidence>
<reference evidence="20 21" key="1">
    <citation type="journal article" date="2011" name="Proc. Natl. Acad. Sci. U.S.A.">
        <title>Evolutionary erosion of yeast sex chromosomes by mating-type switching accidents.</title>
        <authorList>
            <person name="Gordon J.L."/>
            <person name="Armisen D."/>
            <person name="Proux-Wera E."/>
            <person name="Oheigeartaigh S.S."/>
            <person name="Byrne K.P."/>
            <person name="Wolfe K.H."/>
        </authorList>
    </citation>
    <scope>NUCLEOTIDE SEQUENCE [LARGE SCALE GENOMIC DNA]</scope>
    <source>
        <strain evidence="21">ATCC 10662 / CBS 1146 / NBRC 0425 / NCYC 2629 / NRRL Y-866</strain>
    </source>
</reference>
<dbReference type="GO" id="GO:0006297">
    <property type="term" value="P:nucleotide-excision repair, DNA gap filling"/>
    <property type="evidence" value="ECO:0007669"/>
    <property type="project" value="TreeGrafter"/>
</dbReference>
<dbReference type="eggNOG" id="KOG0966">
    <property type="taxonomic scope" value="Eukaryota"/>
</dbReference>
<dbReference type="HOGENOM" id="CLU_004844_1_1_1"/>
<keyword evidence="6" id="KW-0677">Repeat</keyword>
<dbReference type="InterPro" id="IPR029710">
    <property type="entry name" value="LIG4"/>
</dbReference>
<dbReference type="InterPro" id="IPR036420">
    <property type="entry name" value="BRCT_dom_sf"/>
</dbReference>
<dbReference type="GO" id="GO:0032807">
    <property type="term" value="C:DNA ligase IV complex"/>
    <property type="evidence" value="ECO:0007669"/>
    <property type="project" value="EnsemblFungi"/>
</dbReference>
<sequence>MESAEILTSTHEVSQELQESESTEKAPPNFAPSPDFIWLCEELFVKLEDVQRQGREHLGNKPLSVRYYEVISHFIRLWRKTVGNNIFPALVLSLPYRDRRIYNIKDYTLVKAICSYLALPKQSATEKRLLKWKRRATRGVRLSNFCVEEIRKRKSEPSPGRRITIDKLNECLDHLVEERNAKGGFKGLSDSPTFNFCLQNMSFIELRFFFDIVLKNRVIGGQEHKLLNCWHPDALDYLSVVSDLETVASRLWDPEHRLRRDDLSINLGYAFVPQLAKKMTISYEKICTKLNNDFLIEEKMDGERIQVHYMDYGAKIRFLSRRGVDYTQLYGENLQSGTVANYLNFDSNVRDCVLDGEMITFDTDRNVVLPFGMVKSSARQALSTEGICSQGHRPMLMVLDLVYLNGVSLIKLPLYQRKEFLNRVLKPCPHAVEILPYVRCSEHTAIRKSLEKSISMGSEGIVLKSYKARYEIGARNDYWIKVKPEYLEQFGENLDLVIIGRTPGKKDSLMCGLAVYEGEEDLNEIEAKRESAIVNLDSEGDELDDTDGKKIIKYFISFCVIANGISQQEFKEIDRKTRGAWVKSDQRLPSADLLRFGSKIPEEWIDPKNSIMLEVKARSLDNTESSKKKFAAGCTLHGGYCRRIRDDKDWTGCYSFSELWQERLHKSSTGVGSFNKQYSKKMKSKKRKIDPFSGQAAKKHDVFDSTNIFKGLQFYVLSDYIDVSRNVRITKSEFDDLILQNSGKLVRNLISKHHSESQFRIISGKYTAECRALIERGYDILSPQWILDCIRNRMVVKLEPRHCFNVSSELMTIVNGRVDEYGDSFVNPITEQQLDNLIDTNMKQTEPNLMREANSELDVVPLFLFSTRAVYIPPQVFNAVDAYGLTSKFKLHGGSIASDIPSCNLIIMPNENQRLGTQSLVEMRQSVLQAMGRNDSTPSIPYIVTPDWVEKSIEENCQVPEEDFTPVYA</sequence>
<dbReference type="Pfam" id="PF04675">
    <property type="entry name" value="DNA_ligase_A_N"/>
    <property type="match status" value="1"/>
</dbReference>
<dbReference type="GO" id="GO:0043007">
    <property type="term" value="P:maintenance of rDNA"/>
    <property type="evidence" value="ECO:0007669"/>
    <property type="project" value="EnsemblFungi"/>
</dbReference>
<evidence type="ECO:0000256" key="6">
    <source>
        <dbReference type="ARBA" id="ARBA00022737"/>
    </source>
</evidence>
<evidence type="ECO:0000259" key="19">
    <source>
        <dbReference type="PROSITE" id="PS50172"/>
    </source>
</evidence>
<dbReference type="InterPro" id="IPR012310">
    <property type="entry name" value="DNA_ligase_ATP-dep_cent"/>
</dbReference>
<dbReference type="CDD" id="cd07903">
    <property type="entry name" value="Adenylation_DNA_ligase_IV"/>
    <property type="match status" value="1"/>
</dbReference>
<feature type="domain" description="ATP-dependent DNA ligase family profile" evidence="18">
    <location>
        <begin position="396"/>
        <end position="510"/>
    </location>
</feature>
<evidence type="ECO:0000256" key="2">
    <source>
        <dbReference type="ARBA" id="ARBA00004123"/>
    </source>
</evidence>
<feature type="domain" description="BRCT" evidence="19">
    <location>
        <begin position="704"/>
        <end position="803"/>
    </location>
</feature>
<keyword evidence="8 15" id="KW-0227">DNA damage</keyword>
<dbReference type="GO" id="GO:0003677">
    <property type="term" value="F:DNA binding"/>
    <property type="evidence" value="ECO:0007669"/>
    <property type="project" value="InterPro"/>
</dbReference>
<dbReference type="PANTHER" id="PTHR45997:SF1">
    <property type="entry name" value="DNA LIGASE 4"/>
    <property type="match status" value="1"/>
</dbReference>
<keyword evidence="9 15" id="KW-0067">ATP-binding</keyword>